<dbReference type="Pfam" id="PF07786">
    <property type="entry name" value="HGSNAT_cat"/>
    <property type="match status" value="1"/>
</dbReference>
<feature type="transmembrane region" description="Helical" evidence="2">
    <location>
        <begin position="112"/>
        <end position="129"/>
    </location>
</feature>
<protein>
    <recommendedName>
        <fullName evidence="3">Heparan-alpha-glucosaminide N-acetyltransferase catalytic domain-containing protein</fullName>
    </recommendedName>
</protein>
<evidence type="ECO:0000256" key="2">
    <source>
        <dbReference type="SAM" id="Phobius"/>
    </source>
</evidence>
<evidence type="ECO:0000259" key="3">
    <source>
        <dbReference type="Pfam" id="PF07786"/>
    </source>
</evidence>
<organism evidence="4 5">
    <name type="scientific">Azospirillum humicireducens</name>
    <dbReference type="NCBI Taxonomy" id="1226968"/>
    <lineage>
        <taxon>Bacteria</taxon>
        <taxon>Pseudomonadati</taxon>
        <taxon>Pseudomonadota</taxon>
        <taxon>Alphaproteobacteria</taxon>
        <taxon>Rhodospirillales</taxon>
        <taxon>Azospirillaceae</taxon>
        <taxon>Azospirillum</taxon>
    </lineage>
</organism>
<dbReference type="Proteomes" id="UP000077405">
    <property type="component" value="Plasmid pYZ5"/>
</dbReference>
<dbReference type="InterPro" id="IPR012429">
    <property type="entry name" value="HGSNAT_cat"/>
</dbReference>
<keyword evidence="5" id="KW-1185">Reference proteome</keyword>
<feature type="domain" description="Heparan-alpha-glucosaminide N-acetyltransferase catalytic" evidence="3">
    <location>
        <begin position="36"/>
        <end position="253"/>
    </location>
</feature>
<keyword evidence="4" id="KW-0614">Plasmid</keyword>
<evidence type="ECO:0000256" key="1">
    <source>
        <dbReference type="SAM" id="MobiDB-lite"/>
    </source>
</evidence>
<dbReference type="EMBL" id="CP028906">
    <property type="protein sequence ID" value="AWB08592.1"/>
    <property type="molecule type" value="Genomic_DNA"/>
</dbReference>
<keyword evidence="2" id="KW-0812">Transmembrane</keyword>
<dbReference type="KEGG" id="ahu:A6A40_26795"/>
<sequence>MDFRRGDDRIMSAVDGVPVEGSTQGTAGGSKAGGSRRPAIDAARGLALVAMALYHASWDATYFGLARFDLLGDPLWLAARTAILSSFLLLVGIGLVLATGDGLDIARFLRRLGRVAAGAAAVSAASYALFPDSPIFFGVLHHIVLASIVGLAFVRLPAALTLTTAAAAVLAGSFLSFPIFDSPWLRWIGLTTVAPDSNDFVPVLPWIGAVLAGIGLARLRPGIGGRAAMTGAAGRTLALAGRHSLAVYLLHQPLLFGIAWATAQLLPVEAPAVRDFQAACVANCERAGVASATCTANCRCVQSELARNGLWEGFVANRLSEREQRGLEDAVAICRKP</sequence>
<name>A0A2R4VVZ6_9PROT</name>
<feature type="region of interest" description="Disordered" evidence="1">
    <location>
        <begin position="18"/>
        <end position="37"/>
    </location>
</feature>
<feature type="transmembrane region" description="Helical" evidence="2">
    <location>
        <begin position="200"/>
        <end position="219"/>
    </location>
</feature>
<keyword evidence="2" id="KW-0472">Membrane</keyword>
<feature type="transmembrane region" description="Helical" evidence="2">
    <location>
        <begin position="135"/>
        <end position="154"/>
    </location>
</feature>
<feature type="transmembrane region" description="Helical" evidence="2">
    <location>
        <begin position="159"/>
        <end position="180"/>
    </location>
</feature>
<geneLocation type="plasmid" evidence="4 5">
    <name>pYZ5</name>
</geneLocation>
<evidence type="ECO:0000313" key="5">
    <source>
        <dbReference type="Proteomes" id="UP000077405"/>
    </source>
</evidence>
<accession>A0A2R4VVZ6</accession>
<proteinExistence type="predicted"/>
<evidence type="ECO:0000313" key="4">
    <source>
        <dbReference type="EMBL" id="AWB08592.1"/>
    </source>
</evidence>
<gene>
    <name evidence="4" type="ORF">A6A40_26795</name>
</gene>
<dbReference type="OrthoDB" id="9807591at2"/>
<feature type="transmembrane region" description="Helical" evidence="2">
    <location>
        <begin position="45"/>
        <end position="65"/>
    </location>
</feature>
<reference evidence="4 5" key="1">
    <citation type="submission" date="2018-04" db="EMBL/GenBank/DDBJ databases">
        <title>Complete genome sequence of the nitrogen-fixing bacterium Azospirillum humicireducens type strain SgZ-5.</title>
        <authorList>
            <person name="Yu Z."/>
        </authorList>
    </citation>
    <scope>NUCLEOTIDE SEQUENCE [LARGE SCALE GENOMIC DNA]</scope>
    <source>
        <strain evidence="4 5">SgZ-5</strain>
        <plasmid evidence="4 5">pYZ5</plasmid>
    </source>
</reference>
<feature type="transmembrane region" description="Helical" evidence="2">
    <location>
        <begin position="77"/>
        <end position="100"/>
    </location>
</feature>
<keyword evidence="2" id="KW-1133">Transmembrane helix</keyword>
<dbReference type="AlphaFoldDB" id="A0A2R4VVZ6"/>